<feature type="domain" description="Glycine dehydrogenase C-terminal" evidence="10">
    <location>
        <begin position="819"/>
        <end position="940"/>
    </location>
</feature>
<keyword evidence="8" id="KW-0496">Mitochondrion</keyword>
<dbReference type="STRING" id="246404.A0A507FJQ3"/>
<dbReference type="GO" id="GO:0005960">
    <property type="term" value="C:glycine cleavage complex"/>
    <property type="evidence" value="ECO:0007669"/>
    <property type="project" value="TreeGrafter"/>
</dbReference>
<dbReference type="Pfam" id="PF02347">
    <property type="entry name" value="GDC-P"/>
    <property type="match status" value="1"/>
</dbReference>
<dbReference type="InterPro" id="IPR015424">
    <property type="entry name" value="PyrdxlP-dep_Trfase"/>
</dbReference>
<dbReference type="InterPro" id="IPR049315">
    <property type="entry name" value="GDC-P_N"/>
</dbReference>
<feature type="domain" description="Glycine cleavage system P-protein N-terminal" evidence="9">
    <location>
        <begin position="40"/>
        <end position="467"/>
    </location>
</feature>
<dbReference type="Pfam" id="PF21478">
    <property type="entry name" value="GcvP2_C"/>
    <property type="match status" value="1"/>
</dbReference>
<dbReference type="HAMAP" id="MF_00711">
    <property type="entry name" value="GcvP"/>
    <property type="match status" value="1"/>
</dbReference>
<dbReference type="GO" id="GO:0016594">
    <property type="term" value="F:glycine binding"/>
    <property type="evidence" value="ECO:0007669"/>
    <property type="project" value="TreeGrafter"/>
</dbReference>
<evidence type="ECO:0000256" key="1">
    <source>
        <dbReference type="ARBA" id="ARBA00001933"/>
    </source>
</evidence>
<dbReference type="GO" id="GO:0005739">
    <property type="term" value="C:mitochondrion"/>
    <property type="evidence" value="ECO:0007669"/>
    <property type="project" value="UniProtKB-SubCell"/>
</dbReference>
<dbReference type="SUPFAM" id="SSF53383">
    <property type="entry name" value="PLP-dependent transferases"/>
    <property type="match status" value="2"/>
</dbReference>
<gene>
    <name evidence="11" type="primary">GCV2</name>
    <name evidence="11" type="ORF">CcCBS67573_g03068</name>
</gene>
<comment type="catalytic activity">
    <reaction evidence="6 8">
        <text>N(6)-[(R)-lipoyl]-L-lysyl-[glycine-cleavage complex H protein] + glycine + H(+) = N(6)-[(R)-S(8)-aminomethyldihydrolipoyl]-L-lysyl-[glycine-cleavage complex H protein] + CO2</text>
        <dbReference type="Rhea" id="RHEA:24304"/>
        <dbReference type="Rhea" id="RHEA-COMP:10494"/>
        <dbReference type="Rhea" id="RHEA-COMP:10495"/>
        <dbReference type="ChEBI" id="CHEBI:15378"/>
        <dbReference type="ChEBI" id="CHEBI:16526"/>
        <dbReference type="ChEBI" id="CHEBI:57305"/>
        <dbReference type="ChEBI" id="CHEBI:83099"/>
        <dbReference type="ChEBI" id="CHEBI:83143"/>
        <dbReference type="EC" id="1.4.4.2"/>
    </reaction>
</comment>
<comment type="subunit">
    <text evidence="5">Homodimer. The glycine cleavage system is composed of four proteins: P, T, L and H.</text>
</comment>
<evidence type="ECO:0000256" key="8">
    <source>
        <dbReference type="RuleBase" id="RU364056"/>
    </source>
</evidence>
<feature type="modified residue" description="N6-(pyridoxal phosphate)lysine" evidence="7">
    <location>
        <position position="747"/>
    </location>
</feature>
<dbReference type="Gene3D" id="3.40.640.10">
    <property type="entry name" value="Type I PLP-dependent aspartate aminotransferase-like (Major domain)"/>
    <property type="match status" value="2"/>
</dbReference>
<keyword evidence="4 8" id="KW-0560">Oxidoreductase</keyword>
<dbReference type="OrthoDB" id="6537869at2759"/>
<evidence type="ECO:0000256" key="3">
    <source>
        <dbReference type="ARBA" id="ARBA00022898"/>
    </source>
</evidence>
<dbReference type="InterPro" id="IPR003437">
    <property type="entry name" value="GcvP"/>
</dbReference>
<dbReference type="FunFam" id="3.40.640.10:FF:000007">
    <property type="entry name" value="glycine dehydrogenase (Decarboxylating), mitochondrial"/>
    <property type="match status" value="1"/>
</dbReference>
<sequence length="999" mass="109466">MQASAFKPLSLSLSARFQSTLADKSKATASVFAALDTFPRRHIGPSDADIEAMCKTLGFDSLDALSDKAVPSSIHIKNRTRLGPAMPETEVLERLRYIASQNKVLKSYIGMGYASAITPPVILRNIMENPAWYTQYTPYQPEIAQGRLESLINYQTMVQEITGLSMANASLLDEGTAAGEAMLMCFSNFNRKKNIFFVDERTYPQTIAVLKTRAEGFGIQVIVGDYETFDFEQYKDQVMGVLFQYPNSEGSILDYESFTQKAHEHGALVTVATDLLACALLKPPGEFGADIAFGNSQRFGVPLGYGGPHAAFFAVKDEHKRKMPGRLIGVSKDANGKTAYRLALQTREQHIRREKATSNICTAQALLANMAAMYAVYHGPQGIKDIANRVHNLTAVLAAGVEKLGHTVVNKTFFDTLTIKTAVEASVLHAASVEAGINLRRIDDSHVGITLDETVSKSDIEALLNVFARGSFTDQYKFGSTKPYSIAVPAVEELASSIVSPVPEALVRSSEFLTHQVFNMYHSETEMLRYIAALQHKDLSLADAMIPLGSCTMKLNATTEMIPVTWPEFGSIHPFVPLDQAKGYDIMHKELEYALSEATGFDNICLQPNSGAQGEYTGLRTIKAYLESIGQGQRNVCLIPVSAHGTNPASAAMCGMKVVIVKCEENGNLDLVDLQAKAEQYKDTLAATMITYPSTYGVFEDTVSQACKIIHEHGGQVYMDGANLNAQMGLCKPAEIGADVCHLNLHKTFCIPHGGGGPGMGPIGVKTHLAKFLPNHPVVPTSGPDGIGPVSAAPWGSASILPISWAYLKMMGDDGLRKATQVALLSANYMLKRLSGEYEILFTDSNGLCAHEFILDTRVFGATSKVEAIDIAKRLHDYGFHSPTMSFPVPNTLMIEPTESESKAELDRFCDAMLKIRAEIRAIEEGKQPKEGNVLKRAPHPIDVLTQDTWDRPYTRQEAAYPMAVLRKRKFWPTVSRVDDTYGDRNLICSCPPIEDYEE</sequence>
<reference evidence="11 12" key="1">
    <citation type="journal article" date="2019" name="Sci. Rep.">
        <title>Comparative genomics of chytrid fungi reveal insights into the obligate biotrophic and pathogenic lifestyle of Synchytrium endobioticum.</title>
        <authorList>
            <person name="van de Vossenberg B.T.L.H."/>
            <person name="Warris S."/>
            <person name="Nguyen H.D.T."/>
            <person name="van Gent-Pelzer M.P.E."/>
            <person name="Joly D.L."/>
            <person name="van de Geest H.C."/>
            <person name="Bonants P.J.M."/>
            <person name="Smith D.S."/>
            <person name="Levesque C.A."/>
            <person name="van der Lee T.A.J."/>
        </authorList>
    </citation>
    <scope>NUCLEOTIDE SEQUENCE [LARGE SCALE GENOMIC DNA]</scope>
    <source>
        <strain evidence="11 12">CBS 675.73</strain>
    </source>
</reference>
<keyword evidence="3 7" id="KW-0663">Pyridoxal phosphate</keyword>
<organism evidence="11 12">
    <name type="scientific">Chytriomyces confervae</name>
    <dbReference type="NCBI Taxonomy" id="246404"/>
    <lineage>
        <taxon>Eukaryota</taxon>
        <taxon>Fungi</taxon>
        <taxon>Fungi incertae sedis</taxon>
        <taxon>Chytridiomycota</taxon>
        <taxon>Chytridiomycota incertae sedis</taxon>
        <taxon>Chytridiomycetes</taxon>
        <taxon>Chytridiales</taxon>
        <taxon>Chytriomycetaceae</taxon>
        <taxon>Chytriomyces</taxon>
    </lineage>
</organism>
<evidence type="ECO:0000256" key="4">
    <source>
        <dbReference type="ARBA" id="ARBA00023002"/>
    </source>
</evidence>
<comment type="cofactor">
    <cofactor evidence="1 7 8">
        <name>pyridoxal 5'-phosphate</name>
        <dbReference type="ChEBI" id="CHEBI:597326"/>
    </cofactor>
</comment>
<comment type="subcellular location">
    <subcellularLocation>
        <location evidence="8">Mitochondrion</location>
    </subcellularLocation>
</comment>
<dbReference type="PANTHER" id="PTHR11773:SF1">
    <property type="entry name" value="GLYCINE DEHYDROGENASE (DECARBOXYLATING), MITOCHONDRIAL"/>
    <property type="match status" value="1"/>
</dbReference>
<comment type="similarity">
    <text evidence="2 8">Belongs to the GcvP family.</text>
</comment>
<dbReference type="GO" id="GO:0019464">
    <property type="term" value="P:glycine decarboxylation via glycine cleavage system"/>
    <property type="evidence" value="ECO:0007669"/>
    <property type="project" value="TreeGrafter"/>
</dbReference>
<evidence type="ECO:0000256" key="7">
    <source>
        <dbReference type="PIRSR" id="PIRSR603437-50"/>
    </source>
</evidence>
<dbReference type="EC" id="1.4.4.2" evidence="8"/>
<evidence type="ECO:0000313" key="11">
    <source>
        <dbReference type="EMBL" id="TPX75638.1"/>
    </source>
</evidence>
<dbReference type="AlphaFoldDB" id="A0A507FJQ3"/>
<comment type="function">
    <text evidence="8">The glycine cleavage system catalyzes the degradation of glycine.</text>
</comment>
<dbReference type="FunFam" id="3.40.640.10:FF:000005">
    <property type="entry name" value="Glycine dehydrogenase (decarboxylating), mitochondrial"/>
    <property type="match status" value="1"/>
</dbReference>
<evidence type="ECO:0000256" key="6">
    <source>
        <dbReference type="ARBA" id="ARBA00049026"/>
    </source>
</evidence>
<evidence type="ECO:0000256" key="5">
    <source>
        <dbReference type="ARBA" id="ARBA00046415"/>
    </source>
</evidence>
<dbReference type="Proteomes" id="UP000320333">
    <property type="component" value="Unassembled WGS sequence"/>
</dbReference>
<accession>A0A507FJQ3</accession>
<dbReference type="EMBL" id="QEAP01000073">
    <property type="protein sequence ID" value="TPX75638.1"/>
    <property type="molecule type" value="Genomic_DNA"/>
</dbReference>
<dbReference type="InterPro" id="IPR015421">
    <property type="entry name" value="PyrdxlP-dep_Trfase_major"/>
</dbReference>
<dbReference type="InterPro" id="IPR015422">
    <property type="entry name" value="PyrdxlP-dep_Trfase_small"/>
</dbReference>
<protein>
    <recommendedName>
        <fullName evidence="8">Glycine cleavage system P protein</fullName>
        <ecNumber evidence="8">1.4.4.2</ecNumber>
    </recommendedName>
</protein>
<dbReference type="NCBIfam" id="TIGR00461">
    <property type="entry name" value="gcvP"/>
    <property type="match status" value="1"/>
</dbReference>
<dbReference type="GO" id="GO:0004375">
    <property type="term" value="F:glycine dehydrogenase (decarboxylating) activity"/>
    <property type="evidence" value="ECO:0007669"/>
    <property type="project" value="UniProtKB-UniRule"/>
</dbReference>
<keyword evidence="8" id="KW-0809">Transit peptide</keyword>
<evidence type="ECO:0000259" key="10">
    <source>
        <dbReference type="Pfam" id="PF21478"/>
    </source>
</evidence>
<evidence type="ECO:0000313" key="12">
    <source>
        <dbReference type="Proteomes" id="UP000320333"/>
    </source>
</evidence>
<keyword evidence="12" id="KW-1185">Reference proteome</keyword>
<dbReference type="InterPro" id="IPR020581">
    <property type="entry name" value="GDC_P"/>
</dbReference>
<comment type="caution">
    <text evidence="11">The sequence shown here is derived from an EMBL/GenBank/DDBJ whole genome shotgun (WGS) entry which is preliminary data.</text>
</comment>
<dbReference type="FunFam" id="3.90.1150.10:FF:000007">
    <property type="entry name" value="Glycine dehydrogenase (decarboxylating), mitochondrial"/>
    <property type="match status" value="1"/>
</dbReference>
<dbReference type="Gene3D" id="3.90.1150.10">
    <property type="entry name" value="Aspartate Aminotransferase, domain 1"/>
    <property type="match status" value="2"/>
</dbReference>
<proteinExistence type="inferred from homology"/>
<dbReference type="PANTHER" id="PTHR11773">
    <property type="entry name" value="GLYCINE DEHYDROGENASE, DECARBOXYLATING"/>
    <property type="match status" value="1"/>
</dbReference>
<dbReference type="InterPro" id="IPR049316">
    <property type="entry name" value="GDC-P_C"/>
</dbReference>
<evidence type="ECO:0000256" key="2">
    <source>
        <dbReference type="ARBA" id="ARBA00010756"/>
    </source>
</evidence>
<dbReference type="CDD" id="cd00613">
    <property type="entry name" value="GDC-P"/>
    <property type="match status" value="2"/>
</dbReference>
<evidence type="ECO:0000259" key="9">
    <source>
        <dbReference type="Pfam" id="PF02347"/>
    </source>
</evidence>
<dbReference type="FunFam" id="3.90.1150.10:FF:000025">
    <property type="entry name" value="Glycine cleavage system P protein"/>
    <property type="match status" value="1"/>
</dbReference>
<name>A0A507FJQ3_9FUNG</name>
<dbReference type="GO" id="GO:0030170">
    <property type="term" value="F:pyridoxal phosphate binding"/>
    <property type="evidence" value="ECO:0007669"/>
    <property type="project" value="TreeGrafter"/>
</dbReference>